<dbReference type="InterPro" id="IPR003439">
    <property type="entry name" value="ABC_transporter-like_ATP-bd"/>
</dbReference>
<dbReference type="GO" id="GO:0005886">
    <property type="term" value="C:plasma membrane"/>
    <property type="evidence" value="ECO:0007669"/>
    <property type="project" value="TreeGrafter"/>
</dbReference>
<proteinExistence type="predicted"/>
<reference evidence="4" key="2">
    <citation type="journal article" date="2021" name="PeerJ">
        <title>Extensive microbial diversity within the chicken gut microbiome revealed by metagenomics and culture.</title>
        <authorList>
            <person name="Gilroy R."/>
            <person name="Ravi A."/>
            <person name="Getino M."/>
            <person name="Pursley I."/>
            <person name="Horton D.L."/>
            <person name="Alikhan N.F."/>
            <person name="Baker D."/>
            <person name="Gharbi K."/>
            <person name="Hall N."/>
            <person name="Watson M."/>
            <person name="Adriaenssens E.M."/>
            <person name="Foster-Nyarko E."/>
            <person name="Jarju S."/>
            <person name="Secka A."/>
            <person name="Antonio M."/>
            <person name="Oren A."/>
            <person name="Chaudhuri R.R."/>
            <person name="La Ragione R."/>
            <person name="Hildebrand F."/>
            <person name="Pallen M.J."/>
        </authorList>
    </citation>
    <scope>NUCLEOTIDE SEQUENCE</scope>
    <source>
        <strain evidence="4">10037</strain>
    </source>
</reference>
<dbReference type="InterPro" id="IPR015854">
    <property type="entry name" value="ABC_transpr_LolD-like"/>
</dbReference>
<dbReference type="GO" id="GO:0005524">
    <property type="term" value="F:ATP binding"/>
    <property type="evidence" value="ECO:0007669"/>
    <property type="project" value="UniProtKB-KW"/>
</dbReference>
<gene>
    <name evidence="4" type="ORF">IAB93_03490</name>
</gene>
<dbReference type="InterPro" id="IPR027417">
    <property type="entry name" value="P-loop_NTPase"/>
</dbReference>
<dbReference type="InterPro" id="IPR017871">
    <property type="entry name" value="ABC_transporter-like_CS"/>
</dbReference>
<dbReference type="AlphaFoldDB" id="A0A9D9I3P8"/>
<sequence length="237" mass="26872">MAEDREPIVSFSHADIMNGGNTVIYDLNLDIRPGEFLYLLGKVGTGKTSIIKAIIADNPVRKGDAWALGFNLRRITQKDIPQLRRKMGVVFQDFQLLMDRNIEDNLRFVLEATGWKDRGRKEKRIMEVLDAVGMTGKMHKMPHQLSGGEQQRICIARALLNNPEIILADEPTANLDSETANGIMLLLKKLNEELDTAILLVTHNRRLCEDFPAKMMICENEGCHELESAREIDFEIL</sequence>
<dbReference type="InterPro" id="IPR003593">
    <property type="entry name" value="AAA+_ATPase"/>
</dbReference>
<dbReference type="Pfam" id="PF00005">
    <property type="entry name" value="ABC_tran"/>
    <property type="match status" value="1"/>
</dbReference>
<keyword evidence="1" id="KW-0547">Nucleotide-binding</keyword>
<dbReference type="PROSITE" id="PS50893">
    <property type="entry name" value="ABC_TRANSPORTER_2"/>
    <property type="match status" value="1"/>
</dbReference>
<feature type="domain" description="ABC transporter" evidence="3">
    <location>
        <begin position="9"/>
        <end position="236"/>
    </location>
</feature>
<dbReference type="PROSITE" id="PS00211">
    <property type="entry name" value="ABC_TRANSPORTER_1"/>
    <property type="match status" value="1"/>
</dbReference>
<dbReference type="GO" id="GO:0016887">
    <property type="term" value="F:ATP hydrolysis activity"/>
    <property type="evidence" value="ECO:0007669"/>
    <property type="project" value="InterPro"/>
</dbReference>
<dbReference type="Proteomes" id="UP000823597">
    <property type="component" value="Unassembled WGS sequence"/>
</dbReference>
<dbReference type="SMART" id="SM00382">
    <property type="entry name" value="AAA"/>
    <property type="match status" value="1"/>
</dbReference>
<protein>
    <submittedName>
        <fullName evidence="4">ATP-binding cassette domain-containing protein</fullName>
    </submittedName>
</protein>
<dbReference type="GO" id="GO:0022857">
    <property type="term" value="F:transmembrane transporter activity"/>
    <property type="evidence" value="ECO:0007669"/>
    <property type="project" value="TreeGrafter"/>
</dbReference>
<evidence type="ECO:0000313" key="4">
    <source>
        <dbReference type="EMBL" id="MBO8465042.1"/>
    </source>
</evidence>
<evidence type="ECO:0000256" key="1">
    <source>
        <dbReference type="ARBA" id="ARBA00022741"/>
    </source>
</evidence>
<dbReference type="Gene3D" id="3.40.50.300">
    <property type="entry name" value="P-loop containing nucleotide triphosphate hydrolases"/>
    <property type="match status" value="1"/>
</dbReference>
<comment type="caution">
    <text evidence="4">The sequence shown here is derived from an EMBL/GenBank/DDBJ whole genome shotgun (WGS) entry which is preliminary data.</text>
</comment>
<dbReference type="SUPFAM" id="SSF52540">
    <property type="entry name" value="P-loop containing nucleoside triphosphate hydrolases"/>
    <property type="match status" value="1"/>
</dbReference>
<keyword evidence="2 4" id="KW-0067">ATP-binding</keyword>
<dbReference type="EMBL" id="JADIME010000036">
    <property type="protein sequence ID" value="MBO8465042.1"/>
    <property type="molecule type" value="Genomic_DNA"/>
</dbReference>
<evidence type="ECO:0000313" key="5">
    <source>
        <dbReference type="Proteomes" id="UP000823597"/>
    </source>
</evidence>
<dbReference type="PANTHER" id="PTHR24220:SF470">
    <property type="entry name" value="CELL DIVISION ATP-BINDING PROTEIN FTSE"/>
    <property type="match status" value="1"/>
</dbReference>
<accession>A0A9D9I3P8</accession>
<organism evidence="4 5">
    <name type="scientific">Candidatus Merdivivens pullistercoris</name>
    <dbReference type="NCBI Taxonomy" id="2840873"/>
    <lineage>
        <taxon>Bacteria</taxon>
        <taxon>Pseudomonadati</taxon>
        <taxon>Bacteroidota</taxon>
        <taxon>Bacteroidia</taxon>
        <taxon>Bacteroidales</taxon>
        <taxon>Muribaculaceae</taxon>
        <taxon>Muribaculaceae incertae sedis</taxon>
        <taxon>Candidatus Merdivivens</taxon>
    </lineage>
</organism>
<name>A0A9D9I3P8_9BACT</name>
<evidence type="ECO:0000256" key="2">
    <source>
        <dbReference type="ARBA" id="ARBA00022840"/>
    </source>
</evidence>
<dbReference type="PANTHER" id="PTHR24220">
    <property type="entry name" value="IMPORT ATP-BINDING PROTEIN"/>
    <property type="match status" value="1"/>
</dbReference>
<evidence type="ECO:0000259" key="3">
    <source>
        <dbReference type="PROSITE" id="PS50893"/>
    </source>
</evidence>
<reference evidence="4" key="1">
    <citation type="submission" date="2020-10" db="EMBL/GenBank/DDBJ databases">
        <authorList>
            <person name="Gilroy R."/>
        </authorList>
    </citation>
    <scope>NUCLEOTIDE SEQUENCE</scope>
    <source>
        <strain evidence="4">10037</strain>
    </source>
</reference>